<dbReference type="Proteomes" id="UP001348817">
    <property type="component" value="Chromosome"/>
</dbReference>
<protein>
    <submittedName>
        <fullName evidence="2">Uncharacterized protein</fullName>
    </submittedName>
</protein>
<evidence type="ECO:0000313" key="2">
    <source>
        <dbReference type="EMBL" id="BDD08537.1"/>
    </source>
</evidence>
<keyword evidence="1" id="KW-1133">Transmembrane helix</keyword>
<keyword evidence="1" id="KW-0812">Transmembrane</keyword>
<keyword evidence="1" id="KW-0472">Membrane</keyword>
<evidence type="ECO:0000256" key="1">
    <source>
        <dbReference type="SAM" id="Phobius"/>
    </source>
</evidence>
<dbReference type="KEGG" id="fax:FUAX_09690"/>
<evidence type="ECO:0000313" key="3">
    <source>
        <dbReference type="Proteomes" id="UP001348817"/>
    </source>
</evidence>
<feature type="transmembrane region" description="Helical" evidence="1">
    <location>
        <begin position="95"/>
        <end position="114"/>
    </location>
</feature>
<proteinExistence type="predicted"/>
<accession>A0AAU9CNL8</accession>
<dbReference type="AlphaFoldDB" id="A0AAU9CNL8"/>
<keyword evidence="3" id="KW-1185">Reference proteome</keyword>
<reference evidence="2 3" key="1">
    <citation type="submission" date="2021-12" db="EMBL/GenBank/DDBJ databases">
        <title>Genome sequencing of bacteria with rrn-lacking chromosome and rrn-plasmid.</title>
        <authorList>
            <person name="Anda M."/>
            <person name="Iwasaki W."/>
        </authorList>
    </citation>
    <scope>NUCLEOTIDE SEQUENCE [LARGE SCALE GENOMIC DNA]</scope>
    <source>
        <strain evidence="2 3">DSM 100852</strain>
    </source>
</reference>
<gene>
    <name evidence="2" type="ORF">FUAX_09690</name>
</gene>
<sequence length="129" mass="15567">MHIRHCRGIKILYNRSSCLFICPLKRYKAGVYDQGRNIKIFSLKVGNIEGLFTIPIVFIFIEQGEYNEQHQKLRESIRRIREPYVQWCERRTEGLWLMAVYSVSCYLLSIFFLYSRNIITNFNFFSYVF</sequence>
<organism evidence="2 3">
    <name type="scientific">Fulvitalea axinellae</name>
    <dbReference type="NCBI Taxonomy" id="1182444"/>
    <lineage>
        <taxon>Bacteria</taxon>
        <taxon>Pseudomonadati</taxon>
        <taxon>Bacteroidota</taxon>
        <taxon>Cytophagia</taxon>
        <taxon>Cytophagales</taxon>
        <taxon>Persicobacteraceae</taxon>
        <taxon>Fulvitalea</taxon>
    </lineage>
</organism>
<dbReference type="EMBL" id="AP025314">
    <property type="protein sequence ID" value="BDD08537.1"/>
    <property type="molecule type" value="Genomic_DNA"/>
</dbReference>
<name>A0AAU9CNL8_9BACT</name>